<evidence type="ECO:0000313" key="2">
    <source>
        <dbReference type="Proteomes" id="UP000318478"/>
    </source>
</evidence>
<dbReference type="Proteomes" id="UP000318478">
    <property type="component" value="Unassembled WGS sequence"/>
</dbReference>
<gene>
    <name evidence="1" type="ORF">Pla123a_25080</name>
</gene>
<protein>
    <submittedName>
        <fullName evidence="1">Uncharacterized protein</fullName>
    </submittedName>
</protein>
<accession>A0A5C5YQK0</accession>
<organism evidence="1 2">
    <name type="scientific">Posidoniimonas polymericola</name>
    <dbReference type="NCBI Taxonomy" id="2528002"/>
    <lineage>
        <taxon>Bacteria</taxon>
        <taxon>Pseudomonadati</taxon>
        <taxon>Planctomycetota</taxon>
        <taxon>Planctomycetia</taxon>
        <taxon>Pirellulales</taxon>
        <taxon>Lacipirellulaceae</taxon>
        <taxon>Posidoniimonas</taxon>
    </lineage>
</organism>
<reference evidence="1 2" key="1">
    <citation type="submission" date="2019-02" db="EMBL/GenBank/DDBJ databases">
        <title>Deep-cultivation of Planctomycetes and their phenomic and genomic characterization uncovers novel biology.</title>
        <authorList>
            <person name="Wiegand S."/>
            <person name="Jogler M."/>
            <person name="Boedeker C."/>
            <person name="Pinto D."/>
            <person name="Vollmers J."/>
            <person name="Rivas-Marin E."/>
            <person name="Kohn T."/>
            <person name="Peeters S.H."/>
            <person name="Heuer A."/>
            <person name="Rast P."/>
            <person name="Oberbeckmann S."/>
            <person name="Bunk B."/>
            <person name="Jeske O."/>
            <person name="Meyerdierks A."/>
            <person name="Storesund J.E."/>
            <person name="Kallscheuer N."/>
            <person name="Luecker S."/>
            <person name="Lage O.M."/>
            <person name="Pohl T."/>
            <person name="Merkel B.J."/>
            <person name="Hornburger P."/>
            <person name="Mueller R.-W."/>
            <person name="Bruemmer F."/>
            <person name="Labrenz M."/>
            <person name="Spormann A.M."/>
            <person name="Op Den Camp H."/>
            <person name="Overmann J."/>
            <person name="Amann R."/>
            <person name="Jetten M.S.M."/>
            <person name="Mascher T."/>
            <person name="Medema M.H."/>
            <person name="Devos D.P."/>
            <person name="Kaster A.-K."/>
            <person name="Ovreas L."/>
            <person name="Rohde M."/>
            <person name="Galperin M.Y."/>
            <person name="Jogler C."/>
        </authorList>
    </citation>
    <scope>NUCLEOTIDE SEQUENCE [LARGE SCALE GENOMIC DNA]</scope>
    <source>
        <strain evidence="1 2">Pla123a</strain>
    </source>
</reference>
<sequence>MLLQNLLLDRNFFSKNCILKKVFSMRVDREFADMYT</sequence>
<dbReference type="EMBL" id="SJPO01000005">
    <property type="protein sequence ID" value="TWT77078.1"/>
    <property type="molecule type" value="Genomic_DNA"/>
</dbReference>
<evidence type="ECO:0000313" key="1">
    <source>
        <dbReference type="EMBL" id="TWT77078.1"/>
    </source>
</evidence>
<name>A0A5C5YQK0_9BACT</name>
<keyword evidence="2" id="KW-1185">Reference proteome</keyword>
<proteinExistence type="predicted"/>
<dbReference type="AlphaFoldDB" id="A0A5C5YQK0"/>
<comment type="caution">
    <text evidence="1">The sequence shown here is derived from an EMBL/GenBank/DDBJ whole genome shotgun (WGS) entry which is preliminary data.</text>
</comment>